<dbReference type="Proteomes" id="UP001321479">
    <property type="component" value="Segment"/>
</dbReference>
<accession>A0ABM7NTV1</accession>
<keyword evidence="3" id="KW-1185">Reference proteome</keyword>
<reference evidence="2 3" key="1">
    <citation type="submission" date="2021-02" db="EMBL/GenBank/DDBJ databases">
        <title>Cotonvirus japonicus, which uses Golgi apparatus of host cells for its virion factory, phylogenetically links tailed tupanvirus and icosahedral mimivirus.</title>
        <authorList>
            <person name="Takahashi H."/>
            <person name="Fukaya S."/>
            <person name="Song C."/>
            <person name="Murata K."/>
            <person name="Takemura M."/>
        </authorList>
    </citation>
    <scope>NUCLEOTIDE SEQUENCE [LARGE SCALE GENOMIC DNA]</scope>
</reference>
<evidence type="ECO:0000256" key="1">
    <source>
        <dbReference type="SAM" id="MobiDB-lite"/>
    </source>
</evidence>
<organism evidence="2 3">
    <name type="scientific">Cotonvirus japonicus</name>
    <dbReference type="NCBI Taxonomy" id="2811091"/>
    <lineage>
        <taxon>Viruses</taxon>
        <taxon>Varidnaviria</taxon>
        <taxon>Bamfordvirae</taxon>
        <taxon>Nucleocytoviricota</taxon>
        <taxon>Megaviricetes</taxon>
        <taxon>Imitervirales</taxon>
        <taxon>Mimiviridae</taxon>
        <taxon>Megamimivirinae</taxon>
        <taxon>Cotonvirus</taxon>
        <taxon>Cotonvirus japonicum</taxon>
    </lineage>
</organism>
<sequence>MRRTVTISCQLNYGTKINFIRIQYLSVVLNTNKIKQFHVVNKSKTQTKRQVQLNKKSKNKDTYEDYSDDTKTNNSLTTFSFWSLFGNFYHICHKENDNWISDDGGFDDGGSDD</sequence>
<feature type="region of interest" description="Disordered" evidence="1">
    <location>
        <begin position="48"/>
        <end position="70"/>
    </location>
</feature>
<proteinExistence type="predicted"/>
<evidence type="ECO:0000313" key="3">
    <source>
        <dbReference type="Proteomes" id="UP001321479"/>
    </source>
</evidence>
<name>A0ABM7NTV1_9VIRU</name>
<dbReference type="GeneID" id="80558803"/>
<dbReference type="RefSeq" id="YP_010842206.1">
    <property type="nucleotide sequence ID" value="NC_079139.1"/>
</dbReference>
<feature type="compositionally biased region" description="Basic and acidic residues" evidence="1">
    <location>
        <begin position="59"/>
        <end position="70"/>
    </location>
</feature>
<evidence type="ECO:0000313" key="2">
    <source>
        <dbReference type="EMBL" id="BCS83598.1"/>
    </source>
</evidence>
<dbReference type="EMBL" id="AP024483">
    <property type="protein sequence ID" value="BCS83598.1"/>
    <property type="molecule type" value="Genomic_DNA"/>
</dbReference>
<protein>
    <submittedName>
        <fullName evidence="2">Uncharacterized protein</fullName>
    </submittedName>
</protein>